<dbReference type="InterPro" id="IPR000884">
    <property type="entry name" value="TSP1_rpt"/>
</dbReference>
<reference evidence="2 3" key="1">
    <citation type="submission" date="2019-12" db="EMBL/GenBank/DDBJ databases">
        <title>Streptomyces sp. strain T44 isolated from rhizosphere soil of Broussonetia papyrifera.</title>
        <authorList>
            <person name="Mo P."/>
        </authorList>
    </citation>
    <scope>NUCLEOTIDE SEQUENCE [LARGE SCALE GENOMIC DNA]</scope>
    <source>
        <strain evidence="2 3">T44</strain>
    </source>
</reference>
<dbReference type="InterPro" id="IPR036383">
    <property type="entry name" value="TSP1_rpt_sf"/>
</dbReference>
<organism evidence="2 3">
    <name type="scientific">Streptomyces broussonetiae</name>
    <dbReference type="NCBI Taxonomy" id="2686304"/>
    <lineage>
        <taxon>Bacteria</taxon>
        <taxon>Bacillati</taxon>
        <taxon>Actinomycetota</taxon>
        <taxon>Actinomycetes</taxon>
        <taxon>Kitasatosporales</taxon>
        <taxon>Streptomycetaceae</taxon>
        <taxon>Streptomyces</taxon>
    </lineage>
</organism>
<evidence type="ECO:0000256" key="1">
    <source>
        <dbReference type="SAM" id="MobiDB-lite"/>
    </source>
</evidence>
<proteinExistence type="predicted"/>
<keyword evidence="3" id="KW-1185">Reference proteome</keyword>
<dbReference type="Pfam" id="PF00090">
    <property type="entry name" value="TSP_1"/>
    <property type="match status" value="1"/>
</dbReference>
<dbReference type="AlphaFoldDB" id="A0A6I6N764"/>
<protein>
    <submittedName>
        <fullName evidence="2">Uncharacterized protein</fullName>
    </submittedName>
</protein>
<sequence>MALTLGAASPWRQCQVTCRSGHRIRTSDQASVRSSVGGGKPGGQR</sequence>
<accession>A0A6I6N764</accession>
<dbReference type="KEGG" id="sbro:GQF42_14005"/>
<dbReference type="SUPFAM" id="SSF82895">
    <property type="entry name" value="TSP-1 type 1 repeat"/>
    <property type="match status" value="1"/>
</dbReference>
<name>A0A6I6N764_9ACTN</name>
<evidence type="ECO:0000313" key="3">
    <source>
        <dbReference type="Proteomes" id="UP000436138"/>
    </source>
</evidence>
<evidence type="ECO:0000313" key="2">
    <source>
        <dbReference type="EMBL" id="QHA04256.1"/>
    </source>
</evidence>
<dbReference type="EMBL" id="CP047020">
    <property type="protein sequence ID" value="QHA04256.1"/>
    <property type="molecule type" value="Genomic_DNA"/>
</dbReference>
<feature type="compositionally biased region" description="Gly residues" evidence="1">
    <location>
        <begin position="36"/>
        <end position="45"/>
    </location>
</feature>
<dbReference type="Proteomes" id="UP000436138">
    <property type="component" value="Chromosome"/>
</dbReference>
<gene>
    <name evidence="2" type="ORF">GQF42_14005</name>
</gene>
<feature type="region of interest" description="Disordered" evidence="1">
    <location>
        <begin position="22"/>
        <end position="45"/>
    </location>
</feature>